<keyword evidence="5" id="KW-0812">Transmembrane</keyword>
<dbReference type="InterPro" id="IPR006665">
    <property type="entry name" value="OmpA-like"/>
</dbReference>
<dbReference type="InterPro" id="IPR006664">
    <property type="entry name" value="OMP_bac"/>
</dbReference>
<evidence type="ECO:0000256" key="3">
    <source>
        <dbReference type="ARBA" id="ARBA00023237"/>
    </source>
</evidence>
<proteinExistence type="predicted"/>
<keyword evidence="3" id="KW-0998">Cell outer membrane</keyword>
<sequence length="426" mass="46690">MQKDSQRRSASVGSTYQLPQRRGVGKWAFLAIIAAILLHVLAYIAFKNIHILLPAVEKRKEVQTKVVRTKEIEVAEPGPEKEWKASDSGEMEPEPVAIDEIEVLAELPEMDLDILPDVKELQVPLEAVAPAAEGELLAEAIEFVEAPGISMDIPDLGKTEDYFDRVAEGQIAVDPGGRLADSFDPDELLEEMKRKGADGSAADGVLQGFTTLDDMARMSGSQLLSAKALIGSDLLFDFNKDQLRQSARVSLMKVAFLIDRHPNMFCIIDGHTDLVGGESFNLALSERRAEAVKSWLVESVQADPERIIVRAFGKSKPIVLEGDQDAQAPNRRVEIRMRTELADLEEDKAQELPEAQADEPENKAILVRPAPPENVAVVVEDPTPRATVVEEDADVAPAAVEVIEVEPPRRAVPVEEDIPGRALIVE</sequence>
<feature type="transmembrane region" description="Helical" evidence="5">
    <location>
        <begin position="27"/>
        <end position="46"/>
    </location>
</feature>
<evidence type="ECO:0000259" key="6">
    <source>
        <dbReference type="PROSITE" id="PS51123"/>
    </source>
</evidence>
<accession>A0A8J7ME27</accession>
<evidence type="ECO:0000256" key="2">
    <source>
        <dbReference type="ARBA" id="ARBA00023136"/>
    </source>
</evidence>
<dbReference type="PANTHER" id="PTHR30329">
    <property type="entry name" value="STATOR ELEMENT OF FLAGELLAR MOTOR COMPLEX"/>
    <property type="match status" value="1"/>
</dbReference>
<dbReference type="EMBL" id="JAENIM010000039">
    <property type="protein sequence ID" value="MBK1791011.1"/>
    <property type="molecule type" value="Genomic_DNA"/>
</dbReference>
<keyword evidence="8" id="KW-1185">Reference proteome</keyword>
<keyword evidence="2 4" id="KW-0472">Membrane</keyword>
<evidence type="ECO:0000313" key="7">
    <source>
        <dbReference type="EMBL" id="MBK1791011.1"/>
    </source>
</evidence>
<dbReference type="AlphaFoldDB" id="A0A8J7ME27"/>
<dbReference type="Proteomes" id="UP000624703">
    <property type="component" value="Unassembled WGS sequence"/>
</dbReference>
<evidence type="ECO:0000256" key="4">
    <source>
        <dbReference type="PROSITE-ProRule" id="PRU00473"/>
    </source>
</evidence>
<dbReference type="RefSeq" id="WP_200311030.1">
    <property type="nucleotide sequence ID" value="NZ_JAENIM010000039.1"/>
</dbReference>
<evidence type="ECO:0000313" key="8">
    <source>
        <dbReference type="Proteomes" id="UP000624703"/>
    </source>
</evidence>
<evidence type="ECO:0000256" key="5">
    <source>
        <dbReference type="SAM" id="Phobius"/>
    </source>
</evidence>
<keyword evidence="5" id="KW-1133">Transmembrane helix</keyword>
<comment type="caution">
    <text evidence="7">The sequence shown here is derived from an EMBL/GenBank/DDBJ whole genome shotgun (WGS) entry which is preliminary data.</text>
</comment>
<dbReference type="SUPFAM" id="SSF103088">
    <property type="entry name" value="OmpA-like"/>
    <property type="match status" value="1"/>
</dbReference>
<reference evidence="7" key="1">
    <citation type="submission" date="2021-01" db="EMBL/GenBank/DDBJ databases">
        <title>Modified the classification status of verrucomicrobia.</title>
        <authorList>
            <person name="Feng X."/>
        </authorList>
    </citation>
    <scope>NUCLEOTIDE SEQUENCE</scope>
    <source>
        <strain evidence="7">_KCTC 22039</strain>
    </source>
</reference>
<dbReference type="Pfam" id="PF00691">
    <property type="entry name" value="OmpA"/>
    <property type="match status" value="1"/>
</dbReference>
<evidence type="ECO:0000256" key="1">
    <source>
        <dbReference type="ARBA" id="ARBA00004442"/>
    </source>
</evidence>
<dbReference type="GO" id="GO:0009279">
    <property type="term" value="C:cell outer membrane"/>
    <property type="evidence" value="ECO:0007669"/>
    <property type="project" value="UniProtKB-SubCell"/>
</dbReference>
<dbReference type="PANTHER" id="PTHR30329:SF21">
    <property type="entry name" value="LIPOPROTEIN YIAD-RELATED"/>
    <property type="match status" value="1"/>
</dbReference>
<dbReference type="InterPro" id="IPR050330">
    <property type="entry name" value="Bact_OuterMem_StrucFunc"/>
</dbReference>
<name>A0A8J7ME27_9BACT</name>
<dbReference type="PRINTS" id="PR01021">
    <property type="entry name" value="OMPADOMAIN"/>
</dbReference>
<dbReference type="PROSITE" id="PS51123">
    <property type="entry name" value="OMPA_2"/>
    <property type="match status" value="1"/>
</dbReference>
<protein>
    <submittedName>
        <fullName evidence="7">OmpA family protein</fullName>
    </submittedName>
</protein>
<dbReference type="Gene3D" id="3.30.1330.60">
    <property type="entry name" value="OmpA-like domain"/>
    <property type="match status" value="1"/>
</dbReference>
<feature type="domain" description="OmpA-like" evidence="6">
    <location>
        <begin position="224"/>
        <end position="341"/>
    </location>
</feature>
<organism evidence="7 8">
    <name type="scientific">Persicirhabdus sediminis</name>
    <dbReference type="NCBI Taxonomy" id="454144"/>
    <lineage>
        <taxon>Bacteria</taxon>
        <taxon>Pseudomonadati</taxon>
        <taxon>Verrucomicrobiota</taxon>
        <taxon>Verrucomicrobiia</taxon>
        <taxon>Verrucomicrobiales</taxon>
        <taxon>Verrucomicrobiaceae</taxon>
        <taxon>Persicirhabdus</taxon>
    </lineage>
</organism>
<dbReference type="InterPro" id="IPR036737">
    <property type="entry name" value="OmpA-like_sf"/>
</dbReference>
<dbReference type="CDD" id="cd07185">
    <property type="entry name" value="OmpA_C-like"/>
    <property type="match status" value="1"/>
</dbReference>
<gene>
    <name evidence="7" type="ORF">JIN82_07580</name>
</gene>
<comment type="subcellular location">
    <subcellularLocation>
        <location evidence="1">Cell outer membrane</location>
    </subcellularLocation>
</comment>